<dbReference type="InterPro" id="IPR036291">
    <property type="entry name" value="NAD(P)-bd_dom_sf"/>
</dbReference>
<dbReference type="InterPro" id="IPR008030">
    <property type="entry name" value="NmrA-like"/>
</dbReference>
<protein>
    <submittedName>
        <fullName evidence="4">NmrA family protein</fullName>
    </submittedName>
</protein>
<dbReference type="Gene3D" id="3.90.25.10">
    <property type="entry name" value="UDP-galactose 4-epimerase, domain 1"/>
    <property type="match status" value="1"/>
</dbReference>
<dbReference type="InterPro" id="IPR051164">
    <property type="entry name" value="NmrA-like_oxidored"/>
</dbReference>
<name>A0A317ZR49_9MICO</name>
<dbReference type="Gene3D" id="3.40.50.720">
    <property type="entry name" value="NAD(P)-binding Rossmann-like Domain"/>
    <property type="match status" value="1"/>
</dbReference>
<dbReference type="Proteomes" id="UP000246722">
    <property type="component" value="Unassembled WGS sequence"/>
</dbReference>
<dbReference type="Pfam" id="PF05368">
    <property type="entry name" value="NmrA"/>
    <property type="match status" value="1"/>
</dbReference>
<dbReference type="PANTHER" id="PTHR42748">
    <property type="entry name" value="NITROGEN METABOLITE REPRESSION PROTEIN NMRA FAMILY MEMBER"/>
    <property type="match status" value="1"/>
</dbReference>
<dbReference type="OrthoDB" id="9771302at2"/>
<proteinExistence type="inferred from homology"/>
<dbReference type="SUPFAM" id="SSF51735">
    <property type="entry name" value="NAD(P)-binding Rossmann-fold domains"/>
    <property type="match status" value="1"/>
</dbReference>
<gene>
    <name evidence="4" type="ORF">CTB96_10765</name>
</gene>
<evidence type="ECO:0000259" key="3">
    <source>
        <dbReference type="Pfam" id="PF05368"/>
    </source>
</evidence>
<evidence type="ECO:0000313" key="5">
    <source>
        <dbReference type="Proteomes" id="UP000246722"/>
    </source>
</evidence>
<keyword evidence="5" id="KW-1185">Reference proteome</keyword>
<evidence type="ECO:0000256" key="2">
    <source>
        <dbReference type="ARBA" id="ARBA00022857"/>
    </source>
</evidence>
<feature type="domain" description="NmrA-like" evidence="3">
    <location>
        <begin position="9"/>
        <end position="294"/>
    </location>
</feature>
<evidence type="ECO:0000256" key="1">
    <source>
        <dbReference type="ARBA" id="ARBA00006328"/>
    </source>
</evidence>
<dbReference type="PANTHER" id="PTHR42748:SF7">
    <property type="entry name" value="NMRA LIKE REDOX SENSOR 1-RELATED"/>
    <property type="match status" value="1"/>
</dbReference>
<comment type="similarity">
    <text evidence="1">Belongs to the NmrA-type oxidoreductase family.</text>
</comment>
<dbReference type="RefSeq" id="WP_110126919.1">
    <property type="nucleotide sequence ID" value="NZ_QHLY01000012.1"/>
</dbReference>
<evidence type="ECO:0000313" key="4">
    <source>
        <dbReference type="EMBL" id="PXA67234.1"/>
    </source>
</evidence>
<reference evidence="4 5" key="1">
    <citation type="submission" date="2018-05" db="EMBL/GenBank/DDBJ databases">
        <title>Genetic diversity of glacier-inhabiting Cryobacterium bacteria in China and description of Cryobacterium mengkeensis sp. nov. and Arthrobacter glacialis sp. nov.</title>
        <authorList>
            <person name="Liu Q."/>
            <person name="Xin Y.-H."/>
        </authorList>
    </citation>
    <scope>NUCLEOTIDE SEQUENCE [LARGE SCALE GENOMIC DNA]</scope>
    <source>
        <strain evidence="4 5">SK-1</strain>
    </source>
</reference>
<accession>A0A317ZR49</accession>
<sequence>MSTLAPTGPIAIVGATGSQGGAVARALRRRGVPVVALVRDATGPAALELAALGIGLVEGDLDQPESLDRLLRGASGLFTVVLSATATDPASEVRHGTALVTAAERAGVRHLVHSSVSGWEPGHSRIDRAYDEAYWNDKEAVERAARESGIPIVTLLKPAIFMDNFVPPRLAGMFREQGDGVLAAATAPHVPLPLVAVDDIGEAAAAAFFAPEIFDRAEVELAGDVMTFPQIAELLSEAFGRSFRYVHEDPDALVERGHHPGWVAKQVWYEQVNHRARPAHSAVYGLKPRTFAEFLAAHPGTIHST</sequence>
<dbReference type="EMBL" id="QHLY01000012">
    <property type="protein sequence ID" value="PXA67234.1"/>
    <property type="molecule type" value="Genomic_DNA"/>
</dbReference>
<comment type="caution">
    <text evidence="4">The sequence shown here is derived from an EMBL/GenBank/DDBJ whole genome shotgun (WGS) entry which is preliminary data.</text>
</comment>
<organism evidence="4 5">
    <name type="scientific">Cryobacterium arcticum</name>
    <dbReference type="NCBI Taxonomy" id="670052"/>
    <lineage>
        <taxon>Bacteria</taxon>
        <taxon>Bacillati</taxon>
        <taxon>Actinomycetota</taxon>
        <taxon>Actinomycetes</taxon>
        <taxon>Micrococcales</taxon>
        <taxon>Microbacteriaceae</taxon>
        <taxon>Cryobacterium</taxon>
    </lineage>
</organism>
<dbReference type="AlphaFoldDB" id="A0A317ZR49"/>
<keyword evidence="2" id="KW-0521">NADP</keyword>